<keyword evidence="5 9" id="KW-0547">Nucleotide-binding</keyword>
<dbReference type="CDD" id="cd00071">
    <property type="entry name" value="GMPK"/>
    <property type="match status" value="1"/>
</dbReference>
<accession>A0A1G5SHC3</accession>
<dbReference type="InterPro" id="IPR008144">
    <property type="entry name" value="Guanylate_kin-like_dom"/>
</dbReference>
<comment type="catalytic activity">
    <reaction evidence="9">
        <text>GMP + ATP = GDP + ADP</text>
        <dbReference type="Rhea" id="RHEA:20780"/>
        <dbReference type="ChEBI" id="CHEBI:30616"/>
        <dbReference type="ChEBI" id="CHEBI:58115"/>
        <dbReference type="ChEBI" id="CHEBI:58189"/>
        <dbReference type="ChEBI" id="CHEBI:456216"/>
        <dbReference type="EC" id="2.7.4.8"/>
    </reaction>
</comment>
<keyword evidence="6 9" id="KW-0418">Kinase</keyword>
<dbReference type="Gene3D" id="3.30.63.10">
    <property type="entry name" value="Guanylate Kinase phosphate binding domain"/>
    <property type="match status" value="1"/>
</dbReference>
<comment type="subcellular location">
    <subcellularLocation>
        <location evidence="9">Cytoplasm</location>
    </subcellularLocation>
</comment>
<dbReference type="EC" id="2.7.4.8" evidence="2 9"/>
<feature type="domain" description="Guanylate kinase-like" evidence="10">
    <location>
        <begin position="2"/>
        <end position="180"/>
    </location>
</feature>
<name>A0A1G5SHC3_9PROT</name>
<evidence type="ECO:0000256" key="1">
    <source>
        <dbReference type="ARBA" id="ARBA00005790"/>
    </source>
</evidence>
<evidence type="ECO:0000256" key="8">
    <source>
        <dbReference type="ARBA" id="ARBA00030128"/>
    </source>
</evidence>
<dbReference type="SUPFAM" id="SSF52540">
    <property type="entry name" value="P-loop containing nucleoside triphosphate hydrolases"/>
    <property type="match status" value="1"/>
</dbReference>
<dbReference type="PANTHER" id="PTHR23117:SF13">
    <property type="entry name" value="GUANYLATE KINASE"/>
    <property type="match status" value="1"/>
</dbReference>
<dbReference type="AlphaFoldDB" id="A0A1G5SHC3"/>
<keyword evidence="9" id="KW-0963">Cytoplasm</keyword>
<dbReference type="RefSeq" id="WP_090286660.1">
    <property type="nucleotide sequence ID" value="NZ_FMWO01000055.1"/>
</dbReference>
<keyword evidence="4 9" id="KW-0808">Transferase</keyword>
<dbReference type="GO" id="GO:0005829">
    <property type="term" value="C:cytosol"/>
    <property type="evidence" value="ECO:0007669"/>
    <property type="project" value="TreeGrafter"/>
</dbReference>
<evidence type="ECO:0000259" key="10">
    <source>
        <dbReference type="PROSITE" id="PS50052"/>
    </source>
</evidence>
<evidence type="ECO:0000256" key="7">
    <source>
        <dbReference type="ARBA" id="ARBA00022840"/>
    </source>
</evidence>
<evidence type="ECO:0000256" key="5">
    <source>
        <dbReference type="ARBA" id="ARBA00022741"/>
    </source>
</evidence>
<evidence type="ECO:0000256" key="9">
    <source>
        <dbReference type="HAMAP-Rule" id="MF_00328"/>
    </source>
</evidence>
<protein>
    <recommendedName>
        <fullName evidence="3 9">Guanylate kinase</fullName>
        <ecNumber evidence="2 9">2.7.4.8</ecNumber>
    </recommendedName>
    <alternativeName>
        <fullName evidence="8 9">GMP kinase</fullName>
    </alternativeName>
</protein>
<dbReference type="InterPro" id="IPR027417">
    <property type="entry name" value="P-loop_NTPase"/>
</dbReference>
<dbReference type="Proteomes" id="UP000198729">
    <property type="component" value="Unassembled WGS sequence"/>
</dbReference>
<dbReference type="PROSITE" id="PS00856">
    <property type="entry name" value="GUANYLATE_KINASE_1"/>
    <property type="match status" value="1"/>
</dbReference>
<dbReference type="EMBL" id="FMWO01000055">
    <property type="protein sequence ID" value="SCZ85951.1"/>
    <property type="molecule type" value="Genomic_DNA"/>
</dbReference>
<sequence>MSFLIVISAPSGTGKTSVVSSLLQVDPNINLSVSHTTRPPRQNEVDGHDYFFVDRARFQEMLKQREFLESAEVYGNFYGTSRSWIEEKMAAGKDVLLEIDCQGALQVRELYPQALSIFILPPSLEILKQRLEQRGMDENKVIERRLSAAREEVSHVHKYDYLIVNQDLQETVQQIACIVRAERLKTIRQLAGQRELIAQFA</sequence>
<dbReference type="InterPro" id="IPR017665">
    <property type="entry name" value="Guanylate_kinase"/>
</dbReference>
<evidence type="ECO:0000256" key="3">
    <source>
        <dbReference type="ARBA" id="ARBA00016296"/>
    </source>
</evidence>
<dbReference type="NCBIfam" id="TIGR03263">
    <property type="entry name" value="guanyl_kin"/>
    <property type="match status" value="1"/>
</dbReference>
<evidence type="ECO:0000256" key="2">
    <source>
        <dbReference type="ARBA" id="ARBA00012961"/>
    </source>
</evidence>
<dbReference type="FunFam" id="3.30.63.10:FF:000002">
    <property type="entry name" value="Guanylate kinase 1"/>
    <property type="match status" value="1"/>
</dbReference>
<dbReference type="HAMAP" id="MF_00328">
    <property type="entry name" value="Guanylate_kinase"/>
    <property type="match status" value="1"/>
</dbReference>
<dbReference type="PANTHER" id="PTHR23117">
    <property type="entry name" value="GUANYLATE KINASE-RELATED"/>
    <property type="match status" value="1"/>
</dbReference>
<evidence type="ECO:0000256" key="6">
    <source>
        <dbReference type="ARBA" id="ARBA00022777"/>
    </source>
</evidence>
<dbReference type="Pfam" id="PF00625">
    <property type="entry name" value="Guanylate_kin"/>
    <property type="match status" value="1"/>
</dbReference>
<dbReference type="GO" id="GO:0005524">
    <property type="term" value="F:ATP binding"/>
    <property type="evidence" value="ECO:0007669"/>
    <property type="project" value="UniProtKB-UniRule"/>
</dbReference>
<dbReference type="PROSITE" id="PS50052">
    <property type="entry name" value="GUANYLATE_KINASE_2"/>
    <property type="match status" value="1"/>
</dbReference>
<keyword evidence="12" id="KW-1185">Reference proteome</keyword>
<comment type="function">
    <text evidence="9">Essential for recycling GMP and indirectly, cGMP.</text>
</comment>
<dbReference type="STRING" id="51642.NSMM_470020"/>
<reference evidence="11 12" key="1">
    <citation type="submission" date="2016-10" db="EMBL/GenBank/DDBJ databases">
        <authorList>
            <person name="de Groot N.N."/>
        </authorList>
    </citation>
    <scope>NUCLEOTIDE SEQUENCE [LARGE SCALE GENOMIC DNA]</scope>
    <source>
        <strain evidence="11">1</strain>
    </source>
</reference>
<dbReference type="GO" id="GO:0004385">
    <property type="term" value="F:GMP kinase activity"/>
    <property type="evidence" value="ECO:0007669"/>
    <property type="project" value="UniProtKB-UniRule"/>
</dbReference>
<proteinExistence type="inferred from homology"/>
<organism evidence="11 12">
    <name type="scientific">Nitrosomonas mobilis</name>
    <dbReference type="NCBI Taxonomy" id="51642"/>
    <lineage>
        <taxon>Bacteria</taxon>
        <taxon>Pseudomonadati</taxon>
        <taxon>Pseudomonadota</taxon>
        <taxon>Betaproteobacteria</taxon>
        <taxon>Nitrosomonadales</taxon>
        <taxon>Nitrosomonadaceae</taxon>
        <taxon>Nitrosomonas</taxon>
    </lineage>
</organism>
<dbReference type="Gene3D" id="3.40.50.300">
    <property type="entry name" value="P-loop containing nucleotide triphosphate hydrolases"/>
    <property type="match status" value="1"/>
</dbReference>
<dbReference type="InterPro" id="IPR020590">
    <property type="entry name" value="Guanylate_kinase_CS"/>
</dbReference>
<dbReference type="SMART" id="SM00072">
    <property type="entry name" value="GuKc"/>
    <property type="match status" value="1"/>
</dbReference>
<evidence type="ECO:0000256" key="4">
    <source>
        <dbReference type="ARBA" id="ARBA00022679"/>
    </source>
</evidence>
<gene>
    <name evidence="9 11" type="primary">gmk</name>
    <name evidence="11" type="ORF">NSMM_470020</name>
</gene>
<keyword evidence="7 9" id="KW-0067">ATP-binding</keyword>
<dbReference type="OrthoDB" id="9808150at2"/>
<dbReference type="InterPro" id="IPR008145">
    <property type="entry name" value="GK/Ca_channel_bsu"/>
</dbReference>
<feature type="binding site" evidence="9">
    <location>
        <begin position="9"/>
        <end position="16"/>
    </location>
    <ligand>
        <name>ATP</name>
        <dbReference type="ChEBI" id="CHEBI:30616"/>
    </ligand>
</feature>
<comment type="similarity">
    <text evidence="1 9">Belongs to the guanylate kinase family.</text>
</comment>
<evidence type="ECO:0000313" key="12">
    <source>
        <dbReference type="Proteomes" id="UP000198729"/>
    </source>
</evidence>
<evidence type="ECO:0000313" key="11">
    <source>
        <dbReference type="EMBL" id="SCZ85951.1"/>
    </source>
</evidence>